<keyword evidence="1" id="KW-0732">Signal</keyword>
<dbReference type="AlphaFoldDB" id="A0A842HAN1"/>
<evidence type="ECO:0000313" key="2">
    <source>
        <dbReference type="EMBL" id="MBC2592644.1"/>
    </source>
</evidence>
<name>A0A842HAN1_9BACT</name>
<accession>A0A842HAN1</accession>
<dbReference type="SUPFAM" id="SSF50939">
    <property type="entry name" value="Sialidases"/>
    <property type="match status" value="1"/>
</dbReference>
<keyword evidence="3" id="KW-1185">Reference proteome</keyword>
<protein>
    <submittedName>
        <fullName evidence="2">Exo-alpha-sialidase</fullName>
    </submittedName>
</protein>
<organism evidence="2 3">
    <name type="scientific">Ruficoccus amylovorans</name>
    <dbReference type="NCBI Taxonomy" id="1804625"/>
    <lineage>
        <taxon>Bacteria</taxon>
        <taxon>Pseudomonadati</taxon>
        <taxon>Verrucomicrobiota</taxon>
        <taxon>Opitutia</taxon>
        <taxon>Puniceicoccales</taxon>
        <taxon>Cerasicoccaceae</taxon>
        <taxon>Ruficoccus</taxon>
    </lineage>
</organism>
<dbReference type="EMBL" id="JACHVB010000002">
    <property type="protein sequence ID" value="MBC2592644.1"/>
    <property type="molecule type" value="Genomic_DNA"/>
</dbReference>
<feature type="chain" id="PRO_5032440763" evidence="1">
    <location>
        <begin position="24"/>
        <end position="438"/>
    </location>
</feature>
<dbReference type="CDD" id="cd15482">
    <property type="entry name" value="Sialidase_non-viral"/>
    <property type="match status" value="1"/>
</dbReference>
<dbReference type="RefSeq" id="WP_185673682.1">
    <property type="nucleotide sequence ID" value="NZ_JACHVB010000002.1"/>
</dbReference>
<feature type="signal peptide" evidence="1">
    <location>
        <begin position="1"/>
        <end position="23"/>
    </location>
</feature>
<comment type="caution">
    <text evidence="2">The sequence shown here is derived from an EMBL/GenBank/DDBJ whole genome shotgun (WGS) entry which is preliminary data.</text>
</comment>
<evidence type="ECO:0000313" key="3">
    <source>
        <dbReference type="Proteomes" id="UP000546464"/>
    </source>
</evidence>
<proteinExistence type="predicted"/>
<sequence length="438" mass="49439">MQKLRSLIPLGALLVCAASPALAQSPIRPMANDFVVVGESPDAEKIPLYSPSILSLPSGRLVAAYERGKEGRANKQDYTFILTSDDGGKTWTERKQTKITQGRVFAAGKSLYMLGHTGDLVVIKSDDDGVTWSDVTKLTDGQSWHQSACNVWYAHGNVYLVMERRVIKEGKCWPVGQLAPVLMRAKETDDLTKRESWTFASELPFYDTIPGYKENDMPINYFGVPFYKQEYPDRSRLGDGRSMSPMGWLEANVVQIMDPDHYWYDPQGRTFHLFMRAHTGGTGYAALAKVVENPDGTMTTSLEQVPSGKTMLFLPFPGGQMRFHVLYDEQTKLYWLLSSQATDSMRRVDRLPQSRYDLPNNERNRLALHFSKNMVDWCFAGLVATTDSDKEARHYASIDFDGDDLVILSRSGDENAKSAHDGNLITFHRVKNFRDLVY</sequence>
<dbReference type="InterPro" id="IPR036278">
    <property type="entry name" value="Sialidase_sf"/>
</dbReference>
<evidence type="ECO:0000256" key="1">
    <source>
        <dbReference type="SAM" id="SignalP"/>
    </source>
</evidence>
<dbReference type="Proteomes" id="UP000546464">
    <property type="component" value="Unassembled WGS sequence"/>
</dbReference>
<dbReference type="Gene3D" id="2.120.10.10">
    <property type="match status" value="1"/>
</dbReference>
<reference evidence="2 3" key="1">
    <citation type="submission" date="2020-07" db="EMBL/GenBank/DDBJ databases">
        <authorList>
            <person name="Feng X."/>
        </authorList>
    </citation>
    <scope>NUCLEOTIDE SEQUENCE [LARGE SCALE GENOMIC DNA]</scope>
    <source>
        <strain evidence="2 3">JCM31066</strain>
    </source>
</reference>
<gene>
    <name evidence="2" type="ORF">H5P28_00060</name>
</gene>